<keyword evidence="1" id="KW-0521">NADP</keyword>
<gene>
    <name evidence="4" type="ORF">SETTUDRAFT_158668</name>
</gene>
<evidence type="ECO:0000313" key="5">
    <source>
        <dbReference type="Proteomes" id="UP000016935"/>
    </source>
</evidence>
<reference evidence="4 5" key="2">
    <citation type="journal article" date="2013" name="PLoS Genet.">
        <title>Comparative genome structure, secondary metabolite, and effector coding capacity across Cochliobolus pathogens.</title>
        <authorList>
            <person name="Condon B.J."/>
            <person name="Leng Y."/>
            <person name="Wu D."/>
            <person name="Bushley K.E."/>
            <person name="Ohm R.A."/>
            <person name="Otillar R."/>
            <person name="Martin J."/>
            <person name="Schackwitz W."/>
            <person name="Grimwood J."/>
            <person name="MohdZainudin N."/>
            <person name="Xue C."/>
            <person name="Wang R."/>
            <person name="Manning V.A."/>
            <person name="Dhillon B."/>
            <person name="Tu Z.J."/>
            <person name="Steffenson B.J."/>
            <person name="Salamov A."/>
            <person name="Sun H."/>
            <person name="Lowry S."/>
            <person name="LaButti K."/>
            <person name="Han J."/>
            <person name="Copeland A."/>
            <person name="Lindquist E."/>
            <person name="Barry K."/>
            <person name="Schmutz J."/>
            <person name="Baker S.E."/>
            <person name="Ciuffetti L.M."/>
            <person name="Grigoriev I.V."/>
            <person name="Zhong S."/>
            <person name="Turgeon B.G."/>
        </authorList>
    </citation>
    <scope>NUCLEOTIDE SEQUENCE [LARGE SCALE GENOMIC DNA]</scope>
    <source>
        <strain evidence="5">28A</strain>
    </source>
</reference>
<dbReference type="eggNOG" id="ENOG502SNIG">
    <property type="taxonomic scope" value="Eukaryota"/>
</dbReference>
<dbReference type="SUPFAM" id="SSF51735">
    <property type="entry name" value="NAD(P)-binding Rossmann-fold domains"/>
    <property type="match status" value="1"/>
</dbReference>
<evidence type="ECO:0000259" key="3">
    <source>
        <dbReference type="Pfam" id="PF05368"/>
    </source>
</evidence>
<keyword evidence="5" id="KW-1185">Reference proteome</keyword>
<accession>R0KAP5</accession>
<keyword evidence="2" id="KW-0560">Oxidoreductase</keyword>
<dbReference type="PANTHER" id="PTHR47706">
    <property type="entry name" value="NMRA-LIKE FAMILY PROTEIN"/>
    <property type="match status" value="1"/>
</dbReference>
<evidence type="ECO:0000256" key="2">
    <source>
        <dbReference type="ARBA" id="ARBA00023002"/>
    </source>
</evidence>
<dbReference type="InterPro" id="IPR051609">
    <property type="entry name" value="NmrA/Isoflavone_reductase-like"/>
</dbReference>
<dbReference type="GeneID" id="19397852"/>
<name>R0KAP5_EXST2</name>
<dbReference type="HOGENOM" id="CLU_044876_7_0_1"/>
<evidence type="ECO:0000313" key="4">
    <source>
        <dbReference type="EMBL" id="EOA90033.1"/>
    </source>
</evidence>
<sequence length="308" mass="33303">MATTNVLIVGNGPVCRAVINALLTLQPPFDACNYNLSVLTYPSRTTNLPPHVSTAHVRHVTSDFTRAALQSAFAGQDIILSTVAGGDSELQIRVVDALRAVGVRRFIPDEFSHDSLNKLLQTRLPKHAERARVIHYLEKISQADPSFEWAAITTGYTLDTKLISGDMGLDLQWHSATVHGTGTEQFAASSLARVGQVVACVLTHWEGIKNQYIYAAGAVTSANEVVKAVEKATGKDFTVGNYHDIPISGIALLERSVFYDEHLDASAPFRTHSANDKLGLLPEPIDNIVAGAYREFKHLGKPGCGCSA</sequence>
<dbReference type="Pfam" id="PF05368">
    <property type="entry name" value="NmrA"/>
    <property type="match status" value="1"/>
</dbReference>
<protein>
    <recommendedName>
        <fullName evidence="3">NmrA-like domain-containing protein</fullName>
    </recommendedName>
</protein>
<dbReference type="InterPro" id="IPR036291">
    <property type="entry name" value="NAD(P)-bd_dom_sf"/>
</dbReference>
<proteinExistence type="predicted"/>
<evidence type="ECO:0000256" key="1">
    <source>
        <dbReference type="ARBA" id="ARBA00022857"/>
    </source>
</evidence>
<dbReference type="RefSeq" id="XP_008021974.1">
    <property type="nucleotide sequence ID" value="XM_008023783.1"/>
</dbReference>
<feature type="domain" description="NmrA-like" evidence="3">
    <location>
        <begin position="65"/>
        <end position="238"/>
    </location>
</feature>
<dbReference type="Gene3D" id="3.40.50.720">
    <property type="entry name" value="NAD(P)-binding Rossmann-like Domain"/>
    <property type="match status" value="1"/>
</dbReference>
<organism evidence="4 5">
    <name type="scientific">Exserohilum turcicum (strain 28A)</name>
    <name type="common">Northern leaf blight fungus</name>
    <name type="synonym">Setosphaeria turcica</name>
    <dbReference type="NCBI Taxonomy" id="671987"/>
    <lineage>
        <taxon>Eukaryota</taxon>
        <taxon>Fungi</taxon>
        <taxon>Dikarya</taxon>
        <taxon>Ascomycota</taxon>
        <taxon>Pezizomycotina</taxon>
        <taxon>Dothideomycetes</taxon>
        <taxon>Pleosporomycetidae</taxon>
        <taxon>Pleosporales</taxon>
        <taxon>Pleosporineae</taxon>
        <taxon>Pleosporaceae</taxon>
        <taxon>Exserohilum</taxon>
    </lineage>
</organism>
<dbReference type="Proteomes" id="UP000016935">
    <property type="component" value="Unassembled WGS sequence"/>
</dbReference>
<dbReference type="PANTHER" id="PTHR47706:SF10">
    <property type="entry name" value="NMRA-LIKE DOMAIN-CONTAINING PROTEIN"/>
    <property type="match status" value="1"/>
</dbReference>
<dbReference type="GO" id="GO:0016491">
    <property type="term" value="F:oxidoreductase activity"/>
    <property type="evidence" value="ECO:0007669"/>
    <property type="project" value="UniProtKB-KW"/>
</dbReference>
<dbReference type="AlphaFoldDB" id="R0KAP5"/>
<reference evidence="4 5" key="1">
    <citation type="journal article" date="2012" name="PLoS Pathog.">
        <title>Diverse lifestyles and strategies of plant pathogenesis encoded in the genomes of eighteen Dothideomycetes fungi.</title>
        <authorList>
            <person name="Ohm R.A."/>
            <person name="Feau N."/>
            <person name="Henrissat B."/>
            <person name="Schoch C.L."/>
            <person name="Horwitz B.A."/>
            <person name="Barry K.W."/>
            <person name="Condon B.J."/>
            <person name="Copeland A.C."/>
            <person name="Dhillon B."/>
            <person name="Glaser F."/>
            <person name="Hesse C.N."/>
            <person name="Kosti I."/>
            <person name="LaButti K."/>
            <person name="Lindquist E.A."/>
            <person name="Lucas S."/>
            <person name="Salamov A.A."/>
            <person name="Bradshaw R.E."/>
            <person name="Ciuffetti L."/>
            <person name="Hamelin R.C."/>
            <person name="Kema G.H.J."/>
            <person name="Lawrence C."/>
            <person name="Scott J.A."/>
            <person name="Spatafora J.W."/>
            <person name="Turgeon B.G."/>
            <person name="de Wit P.J.G.M."/>
            <person name="Zhong S."/>
            <person name="Goodwin S.B."/>
            <person name="Grigoriev I.V."/>
        </authorList>
    </citation>
    <scope>NUCLEOTIDE SEQUENCE [LARGE SCALE GENOMIC DNA]</scope>
    <source>
        <strain evidence="5">28A</strain>
    </source>
</reference>
<dbReference type="OrthoDB" id="9984533at2759"/>
<dbReference type="EMBL" id="KB908493">
    <property type="protein sequence ID" value="EOA90033.1"/>
    <property type="molecule type" value="Genomic_DNA"/>
</dbReference>
<dbReference type="InterPro" id="IPR008030">
    <property type="entry name" value="NmrA-like"/>
</dbReference>